<name>A0A840YMT4_9SPHN</name>
<feature type="region of interest" description="Disordered" evidence="1">
    <location>
        <begin position="129"/>
        <end position="165"/>
    </location>
</feature>
<feature type="region of interest" description="Disordered" evidence="1">
    <location>
        <begin position="44"/>
        <end position="110"/>
    </location>
</feature>
<evidence type="ECO:0000256" key="2">
    <source>
        <dbReference type="SAM" id="Phobius"/>
    </source>
</evidence>
<gene>
    <name evidence="3" type="ORF">FHT02_002517</name>
</gene>
<keyword evidence="2" id="KW-0812">Transmembrane</keyword>
<reference evidence="3 4" key="1">
    <citation type="submission" date="2020-08" db="EMBL/GenBank/DDBJ databases">
        <title>Genomic Encyclopedia of Type Strains, Phase IV (KMG-IV): sequencing the most valuable type-strain genomes for metagenomic binning, comparative biology and taxonomic classification.</title>
        <authorList>
            <person name="Goeker M."/>
        </authorList>
    </citation>
    <scope>NUCLEOTIDE SEQUENCE [LARGE SCALE GENOMIC DNA]</scope>
    <source>
        <strain evidence="3 4">DSM 26736</strain>
    </source>
</reference>
<evidence type="ECO:0000256" key="1">
    <source>
        <dbReference type="SAM" id="MobiDB-lite"/>
    </source>
</evidence>
<sequence>MPSTAYLASTRVRETLGRRGSAMVLALLVEALIALLLLFMAPDLPGVEDGPRTTTFDVSTGDSEEAAEQSPAKAAPERASRSQPQPQPVRPPEVQPSTPPTPEPPIVLPDGIIPMTRQEYRSADIAKVPSRAQAPGSAAGAETGEAASSGGGRMPGDSEVAGKAPNGEPLYAAEWYRRPTKAELSTYMSSRARSSGWGLIACRTVARYRVEDCQELGESPRGSGLAGSVRQAAFQFLVRAPRVGGKEMIGTWVAIRIDYEITRE</sequence>
<feature type="compositionally biased region" description="Pro residues" evidence="1">
    <location>
        <begin position="85"/>
        <end position="107"/>
    </location>
</feature>
<organism evidence="3 4">
    <name type="scientific">Sphingomonas xinjiangensis</name>
    <dbReference type="NCBI Taxonomy" id="643568"/>
    <lineage>
        <taxon>Bacteria</taxon>
        <taxon>Pseudomonadati</taxon>
        <taxon>Pseudomonadota</taxon>
        <taxon>Alphaproteobacteria</taxon>
        <taxon>Sphingomonadales</taxon>
        <taxon>Sphingomonadaceae</taxon>
        <taxon>Sphingomonas</taxon>
    </lineage>
</organism>
<dbReference type="Proteomes" id="UP000527143">
    <property type="component" value="Unassembled WGS sequence"/>
</dbReference>
<dbReference type="AlphaFoldDB" id="A0A840YMT4"/>
<accession>A0A840YMT4</accession>
<keyword evidence="2" id="KW-0472">Membrane</keyword>
<feature type="compositionally biased region" description="Low complexity" evidence="1">
    <location>
        <begin position="134"/>
        <end position="148"/>
    </location>
</feature>
<feature type="transmembrane region" description="Helical" evidence="2">
    <location>
        <begin position="21"/>
        <end position="41"/>
    </location>
</feature>
<comment type="caution">
    <text evidence="3">The sequence shown here is derived from an EMBL/GenBank/DDBJ whole genome shotgun (WGS) entry which is preliminary data.</text>
</comment>
<keyword evidence="2" id="KW-1133">Transmembrane helix</keyword>
<keyword evidence="4" id="KW-1185">Reference proteome</keyword>
<dbReference type="EMBL" id="JACIJF010000006">
    <property type="protein sequence ID" value="MBB5711276.1"/>
    <property type="molecule type" value="Genomic_DNA"/>
</dbReference>
<evidence type="ECO:0000313" key="4">
    <source>
        <dbReference type="Proteomes" id="UP000527143"/>
    </source>
</evidence>
<proteinExistence type="predicted"/>
<dbReference type="RefSeq" id="WP_221239452.1">
    <property type="nucleotide sequence ID" value="NZ_JACIJF010000006.1"/>
</dbReference>
<evidence type="ECO:0000313" key="3">
    <source>
        <dbReference type="EMBL" id="MBB5711276.1"/>
    </source>
</evidence>
<feature type="compositionally biased region" description="Polar residues" evidence="1">
    <location>
        <begin position="52"/>
        <end position="61"/>
    </location>
</feature>
<protein>
    <submittedName>
        <fullName evidence="3">Protein TonB</fullName>
    </submittedName>
</protein>